<dbReference type="Proteomes" id="UP001501598">
    <property type="component" value="Unassembled WGS sequence"/>
</dbReference>
<accession>A0ABP8RZA1</accession>
<proteinExistence type="predicted"/>
<reference evidence="2" key="1">
    <citation type="journal article" date="2019" name="Int. J. Syst. Evol. Microbiol.">
        <title>The Global Catalogue of Microorganisms (GCM) 10K type strain sequencing project: providing services to taxonomists for standard genome sequencing and annotation.</title>
        <authorList>
            <consortium name="The Broad Institute Genomics Platform"/>
            <consortium name="The Broad Institute Genome Sequencing Center for Infectious Disease"/>
            <person name="Wu L."/>
            <person name="Ma J."/>
        </authorList>
    </citation>
    <scope>NUCLEOTIDE SEQUENCE [LARGE SCALE GENOMIC DNA]</scope>
    <source>
        <strain evidence="2">JCM 17906</strain>
    </source>
</reference>
<protein>
    <recommendedName>
        <fullName evidence="3">WYL domain-containing protein</fullName>
    </recommendedName>
</protein>
<comment type="caution">
    <text evidence="1">The sequence shown here is derived from an EMBL/GenBank/DDBJ whole genome shotgun (WGS) entry which is preliminary data.</text>
</comment>
<dbReference type="RefSeq" id="WP_345424002.1">
    <property type="nucleotide sequence ID" value="NZ_BAABGT010000083.1"/>
</dbReference>
<evidence type="ECO:0000313" key="1">
    <source>
        <dbReference type="EMBL" id="GAA4554387.1"/>
    </source>
</evidence>
<keyword evidence="2" id="KW-1185">Reference proteome</keyword>
<dbReference type="EMBL" id="BAABGT010000083">
    <property type="protein sequence ID" value="GAA4554387.1"/>
    <property type="molecule type" value="Genomic_DNA"/>
</dbReference>
<name>A0ABP8RZA1_9PSEU</name>
<evidence type="ECO:0008006" key="3">
    <source>
        <dbReference type="Google" id="ProtNLM"/>
    </source>
</evidence>
<gene>
    <name evidence="1" type="ORF">GCM10023175_52160</name>
</gene>
<organism evidence="1 2">
    <name type="scientific">Pseudonocardia xishanensis</name>
    <dbReference type="NCBI Taxonomy" id="630995"/>
    <lineage>
        <taxon>Bacteria</taxon>
        <taxon>Bacillati</taxon>
        <taxon>Actinomycetota</taxon>
        <taxon>Actinomycetes</taxon>
        <taxon>Pseudonocardiales</taxon>
        <taxon>Pseudonocardiaceae</taxon>
        <taxon>Pseudonocardia</taxon>
    </lineage>
</organism>
<sequence length="63" mass="6898">MSANEMRASVSLPVDSRLQVAVRPYSSSLLLQLGGLTVCLTPEQARRLHSQLARQLTYRAEAG</sequence>
<evidence type="ECO:0000313" key="2">
    <source>
        <dbReference type="Proteomes" id="UP001501598"/>
    </source>
</evidence>